<evidence type="ECO:0000256" key="3">
    <source>
        <dbReference type="ARBA" id="ARBA00010617"/>
    </source>
</evidence>
<comment type="similarity">
    <text evidence="3 13">Belongs to the cytochrome P450 family.</text>
</comment>
<proteinExistence type="inferred from homology"/>
<evidence type="ECO:0000313" key="16">
    <source>
        <dbReference type="Proteomes" id="UP001630127"/>
    </source>
</evidence>
<dbReference type="EC" id="1.14.19.41" evidence="9"/>
<dbReference type="PRINTS" id="PR00385">
    <property type="entry name" value="P450"/>
</dbReference>
<keyword evidence="12 13" id="KW-0349">Heme</keyword>
<evidence type="ECO:0000256" key="12">
    <source>
        <dbReference type="PIRSR" id="PIRSR602403-1"/>
    </source>
</evidence>
<keyword evidence="5 12" id="KW-0479">Metal-binding</keyword>
<dbReference type="InterPro" id="IPR036396">
    <property type="entry name" value="Cyt_P450_sf"/>
</dbReference>
<dbReference type="InterPro" id="IPR017972">
    <property type="entry name" value="Cyt_P450_CS"/>
</dbReference>
<dbReference type="PROSITE" id="PS00086">
    <property type="entry name" value="CYTOCHROME_P450"/>
    <property type="match status" value="1"/>
</dbReference>
<evidence type="ECO:0000256" key="1">
    <source>
        <dbReference type="ARBA" id="ARBA00001971"/>
    </source>
</evidence>
<dbReference type="PANTHER" id="PTHR24286:SF228">
    <property type="entry name" value="C-22 STEROL DESATURASE ERG5"/>
    <property type="match status" value="1"/>
</dbReference>
<comment type="caution">
    <text evidence="15">The sequence shown here is derived from an EMBL/GenBank/DDBJ whole genome shotgun (WGS) entry which is preliminary data.</text>
</comment>
<protein>
    <recommendedName>
        <fullName evidence="9">sterol 22-desaturase</fullName>
        <ecNumber evidence="9">1.14.19.41</ecNumber>
    </recommendedName>
    <alternativeName>
        <fullName evidence="10">C-22 sterol desaturase</fullName>
    </alternativeName>
</protein>
<evidence type="ECO:0000256" key="4">
    <source>
        <dbReference type="ARBA" id="ARBA00022692"/>
    </source>
</evidence>
<dbReference type="PANTHER" id="PTHR24286">
    <property type="entry name" value="CYTOCHROME P450 26"/>
    <property type="match status" value="1"/>
</dbReference>
<dbReference type="EMBL" id="JBJUIK010000016">
    <property type="protein sequence ID" value="KAL3500904.1"/>
    <property type="molecule type" value="Genomic_DNA"/>
</dbReference>
<keyword evidence="7 13" id="KW-0560">Oxidoreductase</keyword>
<evidence type="ECO:0000313" key="15">
    <source>
        <dbReference type="EMBL" id="KAL3500904.1"/>
    </source>
</evidence>
<dbReference type="GO" id="GO:0046872">
    <property type="term" value="F:metal ion binding"/>
    <property type="evidence" value="ECO:0007669"/>
    <property type="project" value="UniProtKB-KW"/>
</dbReference>
<dbReference type="GO" id="GO:0000249">
    <property type="term" value="F:C-22 sterol desaturase (NADPH) activity"/>
    <property type="evidence" value="ECO:0007669"/>
    <property type="project" value="UniProtKB-EC"/>
</dbReference>
<reference evidence="15 16" key="1">
    <citation type="submission" date="2024-11" db="EMBL/GenBank/DDBJ databases">
        <title>A near-complete genome assembly of Cinchona calisaya.</title>
        <authorList>
            <person name="Lian D.C."/>
            <person name="Zhao X.W."/>
            <person name="Wei L."/>
        </authorList>
    </citation>
    <scope>NUCLEOTIDE SEQUENCE [LARGE SCALE GENOMIC DNA]</scope>
    <source>
        <tissue evidence="15">Nenye</tissue>
    </source>
</reference>
<dbReference type="GO" id="GO:0016020">
    <property type="term" value="C:membrane"/>
    <property type="evidence" value="ECO:0007669"/>
    <property type="project" value="UniProtKB-SubCell"/>
</dbReference>
<comment type="catalytic activity">
    <reaction evidence="11">
        <text>5-dehydroepisterol + NADPH + O2 + H(+) = ergosta-5,7,22,24(28)-tetraen-3beta-ol + NADP(+) + 2 H2O</text>
        <dbReference type="Rhea" id="RHEA:33467"/>
        <dbReference type="ChEBI" id="CHEBI:15377"/>
        <dbReference type="ChEBI" id="CHEBI:15378"/>
        <dbReference type="ChEBI" id="CHEBI:15379"/>
        <dbReference type="ChEBI" id="CHEBI:18249"/>
        <dbReference type="ChEBI" id="CHEBI:52972"/>
        <dbReference type="ChEBI" id="CHEBI:57783"/>
        <dbReference type="ChEBI" id="CHEBI:58349"/>
        <dbReference type="EC" id="1.14.19.41"/>
    </reaction>
</comment>
<evidence type="ECO:0000256" key="8">
    <source>
        <dbReference type="ARBA" id="ARBA00023004"/>
    </source>
</evidence>
<comment type="cofactor">
    <cofactor evidence="1 12">
        <name>heme</name>
        <dbReference type="ChEBI" id="CHEBI:30413"/>
    </cofactor>
</comment>
<keyword evidence="14" id="KW-0472">Membrane</keyword>
<dbReference type="PRINTS" id="PR00465">
    <property type="entry name" value="EP450IV"/>
</dbReference>
<evidence type="ECO:0000256" key="2">
    <source>
        <dbReference type="ARBA" id="ARBA00004167"/>
    </source>
</evidence>
<name>A0ABD2Y3F9_9GENT</name>
<sequence>MKPILVAISAILSECTTSTPYLIMIITATGIITLLFLVEQVSHLKKKRFLPGPTLVLPFIGNAISLFTETTKFWDRQATLAKTSSVGVSTNYIFGRFFLYIYSAQLSHKVFTNIRPDAFQILVSPFGKTLFGENSLMYMFGQEHKNLRRLIVPNFSPKALATYTLIQQRTILKHLNLWLQKSTTPVLLRLLCRDLNLETSQTVFVGDYLSDEDRENFKIDYNHVSQGLVNLPINLPGFAYRKAILARKKLAQTLDLCAQKSRKRMENGEEPSCFIDFWMQENLLREKDSDHLSHEELGNLLFTFLFAAQDATTSAMVWAIALLDSHPQVLQRVRSEVAKHWNPTTLDIDQITVEKLMEMKFTKAVVKEMLRMRSPAAIIPHIACRDFQLTDDYVVPKGTVVFPSVIDSGLQAFPEPDRFDPDRFMEERQEDLIYKRNFLAFGTGAHQCPGQRYAMSYLVLFVAMFATLMEFKRVEEEDRNVFVYLPAIFPKDDCKIFLSQRCNGFPC</sequence>
<evidence type="ECO:0000256" key="5">
    <source>
        <dbReference type="ARBA" id="ARBA00022723"/>
    </source>
</evidence>
<dbReference type="AlphaFoldDB" id="A0ABD2Y3F9"/>
<feature type="transmembrane region" description="Helical" evidence="14">
    <location>
        <begin position="20"/>
        <end position="38"/>
    </location>
</feature>
<keyword evidence="6 14" id="KW-1133">Transmembrane helix</keyword>
<dbReference type="InterPro" id="IPR001128">
    <property type="entry name" value="Cyt_P450"/>
</dbReference>
<dbReference type="Proteomes" id="UP001630127">
    <property type="component" value="Unassembled WGS sequence"/>
</dbReference>
<evidence type="ECO:0000256" key="11">
    <source>
        <dbReference type="ARBA" id="ARBA00047463"/>
    </source>
</evidence>
<dbReference type="Gene3D" id="1.10.630.10">
    <property type="entry name" value="Cytochrome P450"/>
    <property type="match status" value="1"/>
</dbReference>
<comment type="subcellular location">
    <subcellularLocation>
        <location evidence="2">Membrane</location>
        <topology evidence="2">Single-pass membrane protein</topology>
    </subcellularLocation>
</comment>
<evidence type="ECO:0000256" key="10">
    <source>
        <dbReference type="ARBA" id="ARBA00041546"/>
    </source>
</evidence>
<evidence type="ECO:0000256" key="13">
    <source>
        <dbReference type="RuleBase" id="RU000461"/>
    </source>
</evidence>
<accession>A0ABD2Y3F9</accession>
<evidence type="ECO:0000256" key="14">
    <source>
        <dbReference type="SAM" id="Phobius"/>
    </source>
</evidence>
<keyword evidence="8 12" id="KW-0408">Iron</keyword>
<dbReference type="CDD" id="cd11082">
    <property type="entry name" value="CYP61_CYP710"/>
    <property type="match status" value="1"/>
</dbReference>
<dbReference type="InterPro" id="IPR002403">
    <property type="entry name" value="Cyt_P450_E_grp-IV"/>
</dbReference>
<dbReference type="SUPFAM" id="SSF48264">
    <property type="entry name" value="Cytochrome P450"/>
    <property type="match status" value="1"/>
</dbReference>
<organism evidence="15 16">
    <name type="scientific">Cinchona calisaya</name>
    <dbReference type="NCBI Taxonomy" id="153742"/>
    <lineage>
        <taxon>Eukaryota</taxon>
        <taxon>Viridiplantae</taxon>
        <taxon>Streptophyta</taxon>
        <taxon>Embryophyta</taxon>
        <taxon>Tracheophyta</taxon>
        <taxon>Spermatophyta</taxon>
        <taxon>Magnoliopsida</taxon>
        <taxon>eudicotyledons</taxon>
        <taxon>Gunneridae</taxon>
        <taxon>Pentapetalae</taxon>
        <taxon>asterids</taxon>
        <taxon>lamiids</taxon>
        <taxon>Gentianales</taxon>
        <taxon>Rubiaceae</taxon>
        <taxon>Cinchonoideae</taxon>
        <taxon>Cinchoneae</taxon>
        <taxon>Cinchona</taxon>
    </lineage>
</organism>
<evidence type="ECO:0000256" key="7">
    <source>
        <dbReference type="ARBA" id="ARBA00023002"/>
    </source>
</evidence>
<dbReference type="GO" id="GO:0004497">
    <property type="term" value="F:monooxygenase activity"/>
    <property type="evidence" value="ECO:0007669"/>
    <property type="project" value="UniProtKB-KW"/>
</dbReference>
<keyword evidence="13" id="KW-0503">Monooxygenase</keyword>
<gene>
    <name evidence="15" type="ORF">ACH5RR_039997</name>
</gene>
<evidence type="ECO:0000256" key="6">
    <source>
        <dbReference type="ARBA" id="ARBA00022989"/>
    </source>
</evidence>
<feature type="binding site" description="axial binding residue" evidence="12">
    <location>
        <position position="448"/>
    </location>
    <ligand>
        <name>heme</name>
        <dbReference type="ChEBI" id="CHEBI:30413"/>
    </ligand>
    <ligandPart>
        <name>Fe</name>
        <dbReference type="ChEBI" id="CHEBI:18248"/>
    </ligandPart>
</feature>
<keyword evidence="4 14" id="KW-0812">Transmembrane</keyword>
<keyword evidence="16" id="KW-1185">Reference proteome</keyword>
<evidence type="ECO:0000256" key="9">
    <source>
        <dbReference type="ARBA" id="ARBA00039038"/>
    </source>
</evidence>
<dbReference type="Pfam" id="PF00067">
    <property type="entry name" value="p450"/>
    <property type="match status" value="1"/>
</dbReference>